<feature type="transmembrane region" description="Helical" evidence="3">
    <location>
        <begin position="772"/>
        <end position="793"/>
    </location>
</feature>
<feature type="transmembrane region" description="Helical" evidence="3">
    <location>
        <begin position="805"/>
        <end position="825"/>
    </location>
</feature>
<evidence type="ECO:0000256" key="3">
    <source>
        <dbReference type="SAM" id="Phobius"/>
    </source>
</evidence>
<accession>A0ABP0KG27</accession>
<keyword evidence="5" id="KW-1185">Reference proteome</keyword>
<gene>
    <name evidence="4" type="ORF">CCMP2556_LOCUS16117</name>
</gene>
<dbReference type="Gene3D" id="1.10.490.10">
    <property type="entry name" value="Globins"/>
    <property type="match status" value="2"/>
</dbReference>
<comment type="caution">
    <text evidence="4">The sequence shown here is derived from an EMBL/GenBank/DDBJ whole genome shotgun (WGS) entry which is preliminary data.</text>
</comment>
<evidence type="ECO:0000313" key="4">
    <source>
        <dbReference type="EMBL" id="CAK9025756.1"/>
    </source>
</evidence>
<evidence type="ECO:0000313" key="5">
    <source>
        <dbReference type="Proteomes" id="UP001642484"/>
    </source>
</evidence>
<dbReference type="SUPFAM" id="SSF46458">
    <property type="entry name" value="Globin-like"/>
    <property type="match status" value="2"/>
</dbReference>
<dbReference type="CDD" id="cd01040">
    <property type="entry name" value="Mb-like"/>
    <property type="match status" value="2"/>
</dbReference>
<proteinExistence type="predicted"/>
<name>A0ABP0KG27_9DINO</name>
<dbReference type="InterPro" id="IPR009050">
    <property type="entry name" value="Globin-like_sf"/>
</dbReference>
<evidence type="ECO:0000256" key="2">
    <source>
        <dbReference type="SAM" id="MobiDB-lite"/>
    </source>
</evidence>
<dbReference type="EMBL" id="CAXAMN010008558">
    <property type="protein sequence ID" value="CAK9025756.1"/>
    <property type="molecule type" value="Genomic_DNA"/>
</dbReference>
<keyword evidence="3" id="KW-0472">Membrane</keyword>
<feature type="compositionally biased region" description="Polar residues" evidence="2">
    <location>
        <begin position="1163"/>
        <end position="1177"/>
    </location>
</feature>
<feature type="coiled-coil region" evidence="1">
    <location>
        <begin position="297"/>
        <end position="358"/>
    </location>
</feature>
<keyword evidence="3" id="KW-0812">Transmembrane</keyword>
<feature type="transmembrane region" description="Helical" evidence="3">
    <location>
        <begin position="1006"/>
        <end position="1028"/>
    </location>
</feature>
<dbReference type="InterPro" id="IPR012292">
    <property type="entry name" value="Globin/Proto"/>
</dbReference>
<keyword evidence="1" id="KW-0175">Coiled coil</keyword>
<evidence type="ECO:0000256" key="1">
    <source>
        <dbReference type="SAM" id="Coils"/>
    </source>
</evidence>
<feature type="transmembrane region" description="Helical" evidence="3">
    <location>
        <begin position="947"/>
        <end position="968"/>
    </location>
</feature>
<feature type="transmembrane region" description="Helical" evidence="3">
    <location>
        <begin position="860"/>
        <end position="879"/>
    </location>
</feature>
<reference evidence="4 5" key="1">
    <citation type="submission" date="2024-02" db="EMBL/GenBank/DDBJ databases">
        <authorList>
            <person name="Chen Y."/>
            <person name="Shah S."/>
            <person name="Dougan E. K."/>
            <person name="Thang M."/>
            <person name="Chan C."/>
        </authorList>
    </citation>
    <scope>NUCLEOTIDE SEQUENCE [LARGE SCALE GENOMIC DNA]</scope>
</reference>
<organism evidence="4 5">
    <name type="scientific">Durusdinium trenchii</name>
    <dbReference type="NCBI Taxonomy" id="1381693"/>
    <lineage>
        <taxon>Eukaryota</taxon>
        <taxon>Sar</taxon>
        <taxon>Alveolata</taxon>
        <taxon>Dinophyceae</taxon>
        <taxon>Suessiales</taxon>
        <taxon>Symbiodiniaceae</taxon>
        <taxon>Durusdinium</taxon>
    </lineage>
</organism>
<sequence>MALEAVEGDAALEALAELLYEKVEETEEIAVYLDTDQKDGYIEELTSFVTKLFEDEGGPPRLVSPWITEDVGNAICTLLLESDSNLQDPSSFQVLYENLLQPHCRLLKECINECRAEPEKKEELEQRGATDYEEIRTDSFDLLEMPRQTAADLQSAWEHFIHCYESTEVAGEALYDAICESSPAVSLLFKTPRTVTAMRLNEGIHQIINSLNEPQDVKNLVDMLGFRHLELDVTTSRVEIVRNAIVELLSNELGHHFGTAARNGLFQVLNYVGGTLIYIRSNYADRVRILSESWVVANEDRKACKKAEKEAREKAQQEAEALKQKERNVEVEKDPEAIAEEETHQARIQKRKKDKEQNVPRTFYDMFCFNAAVMDLLEDWMYEVLDCFDTIVVNAGNTFRLQEECDVLTLKMAKMPQPITLSDFKAVMLASLRSLIPKDWSASHEAAWSWLWQNVEHLLQQQLGKPQQRERLLGRFFASIDQERRDAICLTLYGRFFQLVPAGQDHFKQSASRLALIANRVLDMSFEVIKYPYRMVDEISALGLRHVGYAVPIEYFGPFVSAAMETLETEAKAPEEVMDSFSWSLGLISRMLVRTIKEGSTIVMKAINQNSRELLSTSLACAPRGKRCEWVLTISVGTQSISPLMWAIDSGTWTAAEHIIEDLLTIRADREKYYYGLDHLFERHPDIVEILGTRATVLLTPLFNGMVWRSHLAHNGMRRANYYIKHLVVNKDGKFPDALHSMVELQDPSIAVHPFLMHLTEIIWTGVIRPKFVFGNTWLCFNLIVFVFGHGILNHAEDQAYFSSRVAMFTCRCIIYFFGMTNLIYGRVRHIYQAIRDKDLVIIGRIPIPKRYFDNWREPASLILVIALIISFFIEPILYCLQHYEGDFQGAGLFTDLCPEAEIMREIYSVLSMFIIGLYMALLLDLATLSAKFSAYVLVVINTLPEVLLMLASLAFFILMFATCIAVSENDVQSFQDFPMVVLRLFQFAIRINGHDELQDIMQSPVLSLGLGAFLVVLILGTFSIFVAQLTCVHEEIYSSMVGYASLRRMQIEVDYMQTLRRKTWKKFVQGLAMDEPLEFGEGDIGLPGGVQIEEPAKLHPLHRETIMRYGGTTSPDEPWPETYSSHETEDEKLERMMKKFQRALAKVAKKTLKTSKLGSGFTGLSSMSFGQSFNKSRNSDDNDSLSGHSAAG</sequence>
<keyword evidence="3" id="KW-1133">Transmembrane helix</keyword>
<feature type="region of interest" description="Disordered" evidence="2">
    <location>
        <begin position="1157"/>
        <end position="1193"/>
    </location>
</feature>
<protein>
    <submittedName>
        <fullName evidence="4">Uncharacterized protein</fullName>
    </submittedName>
</protein>
<dbReference type="Proteomes" id="UP001642484">
    <property type="component" value="Unassembled WGS sequence"/>
</dbReference>
<dbReference type="InterPro" id="IPR044399">
    <property type="entry name" value="Mb-like_M"/>
</dbReference>